<dbReference type="OMA" id="EICHAHP"/>
<feature type="transmembrane region" description="Helical" evidence="1">
    <location>
        <begin position="20"/>
        <end position="37"/>
    </location>
</feature>
<gene>
    <name evidence="3" type="ORF">L228DRAFT_257917</name>
</gene>
<dbReference type="AlphaFoldDB" id="A0A165JPP8"/>
<dbReference type="STRING" id="1328760.A0A165JPP8"/>
<dbReference type="RefSeq" id="XP_018192046.1">
    <property type="nucleotide sequence ID" value="XM_018334030.1"/>
</dbReference>
<feature type="domain" description="Luciferase" evidence="2">
    <location>
        <begin position="163"/>
        <end position="235"/>
    </location>
</feature>
<keyword evidence="4" id="KW-1185">Reference proteome</keyword>
<evidence type="ECO:0000313" key="3">
    <source>
        <dbReference type="EMBL" id="KZF26491.1"/>
    </source>
</evidence>
<name>A0A165JPP8_XYLHT</name>
<proteinExistence type="predicted"/>
<evidence type="ECO:0000256" key="1">
    <source>
        <dbReference type="SAM" id="Phobius"/>
    </source>
</evidence>
<dbReference type="PANTHER" id="PTHR38695:SF1">
    <property type="entry name" value="AMINO ACID PERMEASE_ SLC12A DOMAIN-CONTAINING PROTEIN"/>
    <property type="match status" value="1"/>
</dbReference>
<evidence type="ECO:0000313" key="4">
    <source>
        <dbReference type="Proteomes" id="UP000076632"/>
    </source>
</evidence>
<keyword evidence="1" id="KW-1133">Transmembrane helix</keyword>
<reference evidence="3 4" key="1">
    <citation type="journal article" date="2016" name="Fungal Biol.">
        <title>The genome of Xylona heveae provides a window into fungal endophytism.</title>
        <authorList>
            <person name="Gazis R."/>
            <person name="Kuo A."/>
            <person name="Riley R."/>
            <person name="LaButti K."/>
            <person name="Lipzen A."/>
            <person name="Lin J."/>
            <person name="Amirebrahimi M."/>
            <person name="Hesse C.N."/>
            <person name="Spatafora J.W."/>
            <person name="Henrissat B."/>
            <person name="Hainaut M."/>
            <person name="Grigoriev I.V."/>
            <person name="Hibbett D.S."/>
        </authorList>
    </citation>
    <scope>NUCLEOTIDE SEQUENCE [LARGE SCALE GENOMIC DNA]</scope>
    <source>
        <strain evidence="3 4">TC161</strain>
    </source>
</reference>
<organism evidence="3 4">
    <name type="scientific">Xylona heveae (strain CBS 132557 / TC161)</name>
    <dbReference type="NCBI Taxonomy" id="1328760"/>
    <lineage>
        <taxon>Eukaryota</taxon>
        <taxon>Fungi</taxon>
        <taxon>Dikarya</taxon>
        <taxon>Ascomycota</taxon>
        <taxon>Pezizomycotina</taxon>
        <taxon>Xylonomycetes</taxon>
        <taxon>Xylonales</taxon>
        <taxon>Xylonaceae</taxon>
        <taxon>Xylona</taxon>
    </lineage>
</organism>
<dbReference type="OrthoDB" id="9987011at2759"/>
<sequence>MIDWHFRHREGVGSLPGVDPIAFLAICLSLPVIYLIWTDYIAFVSLGPGGTSCNFLGYLKITFLRLFALRDPCVAAPVPANLEPQSGYLFSLPKRTGRRPSVTGIAPHRQTTHRGTQENFLHLSYAIRALSLQSRGTLGLGTSCFEKHGTGLFATTPLNRTCNGEICHAHPSDGSLHMTLHPADAKLIIENRWGERHPLAKGGWLSRFVPIGFVMVYAPRDKHELRIVMQIIKAAAWWVGGSQALKWKEVESEEGQVNDLVLRIADRDPREEKEETLPVELIQTKNSKSCKFGVADMTKVVHSG</sequence>
<keyword evidence="1" id="KW-0812">Transmembrane</keyword>
<accession>A0A165JPP8</accession>
<dbReference type="InterPro" id="IPR040841">
    <property type="entry name" value="Luciferase_dom"/>
</dbReference>
<protein>
    <recommendedName>
        <fullName evidence="2">Luciferase domain-containing protein</fullName>
    </recommendedName>
</protein>
<dbReference type="InParanoid" id="A0A165JPP8"/>
<dbReference type="Pfam" id="PF17648">
    <property type="entry name" value="Luciferase"/>
    <property type="match status" value="1"/>
</dbReference>
<dbReference type="GeneID" id="28899167"/>
<keyword evidence="1" id="KW-0472">Membrane</keyword>
<dbReference type="PANTHER" id="PTHR38695">
    <property type="entry name" value="AMINO ACID PERMEASE_ SLC12A DOMAIN-CONTAINING PROTEIN"/>
    <property type="match status" value="1"/>
</dbReference>
<evidence type="ECO:0000259" key="2">
    <source>
        <dbReference type="Pfam" id="PF17648"/>
    </source>
</evidence>
<dbReference type="Proteomes" id="UP000076632">
    <property type="component" value="Unassembled WGS sequence"/>
</dbReference>
<dbReference type="EMBL" id="KV407454">
    <property type="protein sequence ID" value="KZF26491.1"/>
    <property type="molecule type" value="Genomic_DNA"/>
</dbReference>
<dbReference type="InterPro" id="IPR048273">
    <property type="entry name" value="Luciferase"/>
</dbReference>